<evidence type="ECO:0000313" key="2">
    <source>
        <dbReference type="EMBL" id="MBM7060731.1"/>
    </source>
</evidence>
<dbReference type="InterPro" id="IPR029068">
    <property type="entry name" value="Glyas_Bleomycin-R_OHBP_Dase"/>
</dbReference>
<accession>A0ABS2IC93</accession>
<feature type="domain" description="Glyoxalase/fosfomycin resistance/dioxygenase" evidence="1">
    <location>
        <begin position="5"/>
        <end position="107"/>
    </location>
</feature>
<name>A0ABS2IC93_9GAMM</name>
<proteinExistence type="predicted"/>
<protein>
    <submittedName>
        <fullName evidence="2">Bleomycin resistance family protein</fullName>
    </submittedName>
</protein>
<sequence>MSLTLLLRCNNLDETRTFYQAVLCFEVFDTPGTLTAEKHDGKLIFTEQDLWQSQPMCSGTLYFTVPDADGYFASIKDAVTVAWPIQDMPYGSREFGIRDCNGYYLAFQQQD</sequence>
<dbReference type="InterPro" id="IPR004360">
    <property type="entry name" value="Glyas_Fos-R_dOase_dom"/>
</dbReference>
<dbReference type="SUPFAM" id="SSF54593">
    <property type="entry name" value="Glyoxalase/Bleomycin resistance protein/Dihydroxybiphenyl dioxygenase"/>
    <property type="match status" value="1"/>
</dbReference>
<dbReference type="Pfam" id="PF00903">
    <property type="entry name" value="Glyoxalase"/>
    <property type="match status" value="1"/>
</dbReference>
<evidence type="ECO:0000259" key="1">
    <source>
        <dbReference type="Pfam" id="PF00903"/>
    </source>
</evidence>
<gene>
    <name evidence="2" type="ORF">JQX08_08415</name>
</gene>
<keyword evidence="3" id="KW-1185">Reference proteome</keyword>
<dbReference type="Proteomes" id="UP000717995">
    <property type="component" value="Unassembled WGS sequence"/>
</dbReference>
<reference evidence="2 3" key="1">
    <citation type="submission" date="2021-02" db="EMBL/GenBank/DDBJ databases">
        <authorList>
            <person name="Lee D.-H."/>
        </authorList>
    </citation>
    <scope>NUCLEOTIDE SEQUENCE [LARGE SCALE GENOMIC DNA]</scope>
    <source>
        <strain evidence="2 3">UL073</strain>
    </source>
</reference>
<dbReference type="EMBL" id="JAFEUP010000002">
    <property type="protein sequence ID" value="MBM7060731.1"/>
    <property type="molecule type" value="Genomic_DNA"/>
</dbReference>
<dbReference type="Gene3D" id="3.10.180.10">
    <property type="entry name" value="2,3-Dihydroxybiphenyl 1,2-Dioxygenase, domain 1"/>
    <property type="match status" value="1"/>
</dbReference>
<dbReference type="RefSeq" id="WP_205347919.1">
    <property type="nucleotide sequence ID" value="NZ_JAFEUP010000002.1"/>
</dbReference>
<organism evidence="2 3">
    <name type="scientific">Zestomonas insulae</name>
    <dbReference type="NCBI Taxonomy" id="2809017"/>
    <lineage>
        <taxon>Bacteria</taxon>
        <taxon>Pseudomonadati</taxon>
        <taxon>Pseudomonadota</taxon>
        <taxon>Gammaproteobacteria</taxon>
        <taxon>Pseudomonadales</taxon>
        <taxon>Pseudomonadaceae</taxon>
        <taxon>Zestomonas</taxon>
    </lineage>
</organism>
<comment type="caution">
    <text evidence="2">The sequence shown here is derived from an EMBL/GenBank/DDBJ whole genome shotgun (WGS) entry which is preliminary data.</text>
</comment>
<evidence type="ECO:0000313" key="3">
    <source>
        <dbReference type="Proteomes" id="UP000717995"/>
    </source>
</evidence>